<evidence type="ECO:0000313" key="1">
    <source>
        <dbReference type="EMBL" id="MED6119650.1"/>
    </source>
</evidence>
<sequence>MLQAKSHLGHAHLWTKIFEVAQLDMTREDLVELIRKGFEDMRTMIIEGFTRLSDRIDSLEIHMASLGADLRSLQDEFRRFRGEDPIGDDPE</sequence>
<dbReference type="Proteomes" id="UP001341840">
    <property type="component" value="Unassembled WGS sequence"/>
</dbReference>
<organism evidence="1 2">
    <name type="scientific">Stylosanthes scabra</name>
    <dbReference type="NCBI Taxonomy" id="79078"/>
    <lineage>
        <taxon>Eukaryota</taxon>
        <taxon>Viridiplantae</taxon>
        <taxon>Streptophyta</taxon>
        <taxon>Embryophyta</taxon>
        <taxon>Tracheophyta</taxon>
        <taxon>Spermatophyta</taxon>
        <taxon>Magnoliopsida</taxon>
        <taxon>eudicotyledons</taxon>
        <taxon>Gunneridae</taxon>
        <taxon>Pentapetalae</taxon>
        <taxon>rosids</taxon>
        <taxon>fabids</taxon>
        <taxon>Fabales</taxon>
        <taxon>Fabaceae</taxon>
        <taxon>Papilionoideae</taxon>
        <taxon>50 kb inversion clade</taxon>
        <taxon>dalbergioids sensu lato</taxon>
        <taxon>Dalbergieae</taxon>
        <taxon>Pterocarpus clade</taxon>
        <taxon>Stylosanthes</taxon>
    </lineage>
</organism>
<accession>A0ABU6R5E9</accession>
<comment type="caution">
    <text evidence="1">The sequence shown here is derived from an EMBL/GenBank/DDBJ whole genome shotgun (WGS) entry which is preliminary data.</text>
</comment>
<proteinExistence type="predicted"/>
<keyword evidence="2" id="KW-1185">Reference proteome</keyword>
<dbReference type="EMBL" id="JASCZI010030243">
    <property type="protein sequence ID" value="MED6119650.1"/>
    <property type="molecule type" value="Genomic_DNA"/>
</dbReference>
<name>A0ABU6R5E9_9FABA</name>
<reference evidence="1 2" key="1">
    <citation type="journal article" date="2023" name="Plants (Basel)">
        <title>Bridging the Gap: Combining Genomics and Transcriptomics Approaches to Understand Stylosanthes scabra, an Orphan Legume from the Brazilian Caatinga.</title>
        <authorList>
            <person name="Ferreira-Neto J.R.C."/>
            <person name="da Silva M.D."/>
            <person name="Binneck E."/>
            <person name="de Melo N.F."/>
            <person name="da Silva R.H."/>
            <person name="de Melo A.L.T.M."/>
            <person name="Pandolfi V."/>
            <person name="Bustamante F.O."/>
            <person name="Brasileiro-Vidal A.C."/>
            <person name="Benko-Iseppon A.M."/>
        </authorList>
    </citation>
    <scope>NUCLEOTIDE SEQUENCE [LARGE SCALE GENOMIC DNA]</scope>
    <source>
        <tissue evidence="1">Leaves</tissue>
    </source>
</reference>
<protein>
    <submittedName>
        <fullName evidence="1">Uncharacterized protein</fullName>
    </submittedName>
</protein>
<gene>
    <name evidence="1" type="ORF">PIB30_013526</name>
</gene>
<evidence type="ECO:0000313" key="2">
    <source>
        <dbReference type="Proteomes" id="UP001341840"/>
    </source>
</evidence>